<evidence type="ECO:0000313" key="4">
    <source>
        <dbReference type="Proteomes" id="UP001301216"/>
    </source>
</evidence>
<dbReference type="Proteomes" id="UP001301216">
    <property type="component" value="Unassembled WGS sequence"/>
</dbReference>
<name>A0ABT3QQN2_9HYPH</name>
<feature type="region of interest" description="Disordered" evidence="2">
    <location>
        <begin position="87"/>
        <end position="106"/>
    </location>
</feature>
<gene>
    <name evidence="3" type="ORF">OPR82_14285</name>
</gene>
<comment type="caution">
    <text evidence="3">The sequence shown here is derived from an EMBL/GenBank/DDBJ whole genome shotgun (WGS) entry which is preliminary data.</text>
</comment>
<dbReference type="EMBL" id="JAPHAV010000007">
    <property type="protein sequence ID" value="MCX2697919.1"/>
    <property type="molecule type" value="Genomic_DNA"/>
</dbReference>
<dbReference type="RefSeq" id="WP_265985551.1">
    <property type="nucleotide sequence ID" value="NZ_JAPHAV010000007.1"/>
</dbReference>
<reference evidence="3 4" key="1">
    <citation type="submission" date="2022-11" db="EMBL/GenBank/DDBJ databases">
        <title>Brucella sp. YY2X, whole genome shotgun sequencing project.</title>
        <authorList>
            <person name="Yang Y."/>
        </authorList>
    </citation>
    <scope>NUCLEOTIDE SEQUENCE [LARGE SCALE GENOMIC DNA]</scope>
    <source>
        <strain evidence="3 4">YY2X</strain>
    </source>
</reference>
<evidence type="ECO:0000256" key="2">
    <source>
        <dbReference type="SAM" id="MobiDB-lite"/>
    </source>
</evidence>
<evidence type="ECO:0000256" key="1">
    <source>
        <dbReference type="SAM" id="Coils"/>
    </source>
</evidence>
<feature type="compositionally biased region" description="Polar residues" evidence="2">
    <location>
        <begin position="89"/>
        <end position="100"/>
    </location>
</feature>
<organism evidence="3 4">
    <name type="scientific">Ochrobactrum chromiisoli</name>
    <dbReference type="NCBI Taxonomy" id="2993941"/>
    <lineage>
        <taxon>Bacteria</taxon>
        <taxon>Pseudomonadati</taxon>
        <taxon>Pseudomonadota</taxon>
        <taxon>Alphaproteobacteria</taxon>
        <taxon>Hyphomicrobiales</taxon>
        <taxon>Brucellaceae</taxon>
        <taxon>Brucella/Ochrobactrum group</taxon>
        <taxon>Ochrobactrum</taxon>
    </lineage>
</organism>
<sequence length="106" mass="11526">MTSGSNRVLDELAKLVTDAAGAAQGVRREVETALRSQSERVLHTLDVVQREDFEAVREMAIKARAENAALLAKIEALEARLAKFEVDSTAKTPKNSTQTAKSKDNS</sequence>
<protein>
    <submittedName>
        <fullName evidence="3">Accessory factor UbiK family protein</fullName>
    </submittedName>
</protein>
<proteinExistence type="predicted"/>
<dbReference type="InterPro" id="IPR007475">
    <property type="entry name" value="UbiK"/>
</dbReference>
<evidence type="ECO:0000313" key="3">
    <source>
        <dbReference type="EMBL" id="MCX2697919.1"/>
    </source>
</evidence>
<keyword evidence="4" id="KW-1185">Reference proteome</keyword>
<feature type="coiled-coil region" evidence="1">
    <location>
        <begin position="60"/>
        <end position="87"/>
    </location>
</feature>
<accession>A0ABT3QQN2</accession>
<dbReference type="Pfam" id="PF04380">
    <property type="entry name" value="BMFP"/>
    <property type="match status" value="1"/>
</dbReference>
<keyword evidence="1" id="KW-0175">Coiled coil</keyword>